<sequence length="235" mass="24065">MSARGASRPARAAGAGWLALALALAVLAGCGDVTAALQPGVAEGRGGVEAQAAGDPEGAEAAFTEGLAARDVPRRVQAQLWHSLGLVRAQRQATAEADSAFAEAIDRADDPALRARYAFDAGAAALAGDDPALALGHLRRALVLDSENPAARRNVEIALRRLADREPPRPTPFAEQVKAQADSLVAARQYPAALDVMVDGLRRDSSVAVYADFIGRLAGVAGIETGGPAAQPPAP</sequence>
<name>A0ABU3BSY0_9BACT</name>
<protein>
    <recommendedName>
        <fullName evidence="3">Tetratricopeptide repeat protein</fullName>
    </recommendedName>
</protein>
<dbReference type="RefSeq" id="WP_311664254.1">
    <property type="nucleotide sequence ID" value="NZ_JAVRHT010000027.1"/>
</dbReference>
<dbReference type="InterPro" id="IPR011990">
    <property type="entry name" value="TPR-like_helical_dom_sf"/>
</dbReference>
<reference evidence="1 2" key="1">
    <citation type="submission" date="2023-09" db="EMBL/GenBank/DDBJ databases">
        <authorList>
            <person name="Rey-Velasco X."/>
        </authorList>
    </citation>
    <scope>NUCLEOTIDE SEQUENCE [LARGE SCALE GENOMIC DNA]</scope>
    <source>
        <strain evidence="1 2">F394</strain>
    </source>
</reference>
<dbReference type="Gene3D" id="1.25.40.10">
    <property type="entry name" value="Tetratricopeptide repeat domain"/>
    <property type="match status" value="1"/>
</dbReference>
<comment type="caution">
    <text evidence="1">The sequence shown here is derived from an EMBL/GenBank/DDBJ whole genome shotgun (WGS) entry which is preliminary data.</text>
</comment>
<evidence type="ECO:0000313" key="1">
    <source>
        <dbReference type="EMBL" id="MDT0632400.1"/>
    </source>
</evidence>
<evidence type="ECO:0008006" key="3">
    <source>
        <dbReference type="Google" id="ProtNLM"/>
    </source>
</evidence>
<keyword evidence="2" id="KW-1185">Reference proteome</keyword>
<accession>A0ABU3BSY0</accession>
<dbReference type="EMBL" id="JAVRHT010000027">
    <property type="protein sequence ID" value="MDT0632400.1"/>
    <property type="molecule type" value="Genomic_DNA"/>
</dbReference>
<proteinExistence type="predicted"/>
<dbReference type="SUPFAM" id="SSF48452">
    <property type="entry name" value="TPR-like"/>
    <property type="match status" value="1"/>
</dbReference>
<dbReference type="PROSITE" id="PS51257">
    <property type="entry name" value="PROKAR_LIPOPROTEIN"/>
    <property type="match status" value="1"/>
</dbReference>
<dbReference type="Proteomes" id="UP001267426">
    <property type="component" value="Unassembled WGS sequence"/>
</dbReference>
<gene>
    <name evidence="1" type="ORF">RM540_11630</name>
</gene>
<evidence type="ECO:0000313" key="2">
    <source>
        <dbReference type="Proteomes" id="UP001267426"/>
    </source>
</evidence>
<organism evidence="1 2">
    <name type="scientific">Rubrivirga litoralis</name>
    <dbReference type="NCBI Taxonomy" id="3075598"/>
    <lineage>
        <taxon>Bacteria</taxon>
        <taxon>Pseudomonadati</taxon>
        <taxon>Rhodothermota</taxon>
        <taxon>Rhodothermia</taxon>
        <taxon>Rhodothermales</taxon>
        <taxon>Rubricoccaceae</taxon>
        <taxon>Rubrivirga</taxon>
    </lineage>
</organism>